<keyword evidence="2" id="KW-1185">Reference proteome</keyword>
<dbReference type="Proteomes" id="UP001549799">
    <property type="component" value="Unassembled WGS sequence"/>
</dbReference>
<comment type="caution">
    <text evidence="1">The sequence shown here is derived from an EMBL/GenBank/DDBJ whole genome shotgun (WGS) entry which is preliminary data.</text>
</comment>
<evidence type="ECO:0000313" key="2">
    <source>
        <dbReference type="Proteomes" id="UP001549799"/>
    </source>
</evidence>
<evidence type="ECO:0008006" key="3">
    <source>
        <dbReference type="Google" id="ProtNLM"/>
    </source>
</evidence>
<reference evidence="1 2" key="1">
    <citation type="submission" date="2024-07" db="EMBL/GenBank/DDBJ databases">
        <title>The genome sequence of type strain Sediminicola arcticus GDMCC 1.2805.</title>
        <authorList>
            <person name="Liu Y."/>
        </authorList>
    </citation>
    <scope>NUCLEOTIDE SEQUENCE [LARGE SCALE GENOMIC DNA]</scope>
    <source>
        <strain evidence="1 2">GDMCC 1.2805</strain>
    </source>
</reference>
<organism evidence="1 2">
    <name type="scientific">Sediminicola arcticus</name>
    <dbReference type="NCBI Taxonomy" id="1574308"/>
    <lineage>
        <taxon>Bacteria</taxon>
        <taxon>Pseudomonadati</taxon>
        <taxon>Bacteroidota</taxon>
        <taxon>Flavobacteriia</taxon>
        <taxon>Flavobacteriales</taxon>
        <taxon>Flavobacteriaceae</taxon>
        <taxon>Sediminicola</taxon>
    </lineage>
</organism>
<protein>
    <recommendedName>
        <fullName evidence="3">Secreted protein</fullName>
    </recommendedName>
</protein>
<dbReference type="EMBL" id="JBEXAE010000015">
    <property type="protein sequence ID" value="MET6992090.1"/>
    <property type="molecule type" value="Genomic_DNA"/>
</dbReference>
<name>A0ABV2SZC7_9FLAO</name>
<gene>
    <name evidence="1" type="ORF">ABXZ36_15690</name>
</gene>
<proteinExistence type="predicted"/>
<dbReference type="RefSeq" id="WP_354616632.1">
    <property type="nucleotide sequence ID" value="NZ_JBEXAE010000015.1"/>
</dbReference>
<accession>A0ABV2SZC7</accession>
<sequence>MSLFTFIILFQFSHAQNIDLPTEYLQNNTSGKNSIPANVIGSPYFDDSWKFGTVYINETSFNRELRFNAFLDQIEMKEKGETTSLYKRDYISAKIGEQNYLIEEYAVNSDAVRRAYFIELNKGKARLLIRKQKELLAAQEAASSYQTDKPPRFIDKEAYFLKIDDKPAIEIQLKEKDLLKNLDKHDQLKSFIKTNELKLKTEEEVVQLLNYFSSL</sequence>
<evidence type="ECO:0000313" key="1">
    <source>
        <dbReference type="EMBL" id="MET6992090.1"/>
    </source>
</evidence>